<keyword evidence="3" id="KW-1185">Reference proteome</keyword>
<accession>A0A8J2RVS3</accession>
<feature type="compositionally biased region" description="Low complexity" evidence="1">
    <location>
        <begin position="1534"/>
        <end position="1544"/>
    </location>
</feature>
<feature type="compositionally biased region" description="Polar residues" evidence="1">
    <location>
        <begin position="579"/>
        <end position="588"/>
    </location>
</feature>
<feature type="compositionally biased region" description="Low complexity" evidence="1">
    <location>
        <begin position="150"/>
        <end position="171"/>
    </location>
</feature>
<feature type="compositionally biased region" description="Polar residues" evidence="1">
    <location>
        <begin position="1650"/>
        <end position="1662"/>
    </location>
</feature>
<feature type="compositionally biased region" description="Low complexity" evidence="1">
    <location>
        <begin position="1946"/>
        <end position="1961"/>
    </location>
</feature>
<feature type="compositionally biased region" description="Polar residues" evidence="1">
    <location>
        <begin position="1578"/>
        <end position="1595"/>
    </location>
</feature>
<feature type="region of interest" description="Disordered" evidence="1">
    <location>
        <begin position="1518"/>
        <end position="1561"/>
    </location>
</feature>
<feature type="compositionally biased region" description="Low complexity" evidence="1">
    <location>
        <begin position="294"/>
        <end position="304"/>
    </location>
</feature>
<feature type="region of interest" description="Disordered" evidence="1">
    <location>
        <begin position="1765"/>
        <end position="1803"/>
    </location>
</feature>
<feature type="compositionally biased region" description="Polar residues" evidence="1">
    <location>
        <begin position="538"/>
        <end position="547"/>
    </location>
</feature>
<dbReference type="OrthoDB" id="6370263at2759"/>
<feature type="region of interest" description="Disordered" evidence="1">
    <location>
        <begin position="1648"/>
        <end position="1693"/>
    </location>
</feature>
<feature type="compositionally biased region" description="Polar residues" evidence="1">
    <location>
        <begin position="2056"/>
        <end position="2065"/>
    </location>
</feature>
<feature type="compositionally biased region" description="Low complexity" evidence="1">
    <location>
        <begin position="38"/>
        <end position="50"/>
    </location>
</feature>
<dbReference type="PANTHER" id="PTHR48125">
    <property type="entry name" value="LP07818P1"/>
    <property type="match status" value="1"/>
</dbReference>
<name>A0A8J2RVS3_9CRUS</name>
<feature type="compositionally biased region" description="Polar residues" evidence="1">
    <location>
        <begin position="856"/>
        <end position="865"/>
    </location>
</feature>
<reference evidence="2" key="1">
    <citation type="submission" date="2021-11" db="EMBL/GenBank/DDBJ databases">
        <authorList>
            <person name="Schell T."/>
        </authorList>
    </citation>
    <scope>NUCLEOTIDE SEQUENCE</scope>
    <source>
        <strain evidence="2">M5</strain>
    </source>
</reference>
<feature type="compositionally biased region" description="Low complexity" evidence="1">
    <location>
        <begin position="2158"/>
        <end position="2186"/>
    </location>
</feature>
<evidence type="ECO:0000313" key="2">
    <source>
        <dbReference type="EMBL" id="CAH0109438.1"/>
    </source>
</evidence>
<feature type="region of interest" description="Disordered" evidence="1">
    <location>
        <begin position="1366"/>
        <end position="1397"/>
    </location>
</feature>
<dbReference type="EMBL" id="CAKKLH010000292">
    <property type="protein sequence ID" value="CAH0109438.1"/>
    <property type="molecule type" value="Genomic_DNA"/>
</dbReference>
<feature type="compositionally biased region" description="Low complexity" evidence="1">
    <location>
        <begin position="239"/>
        <end position="256"/>
    </location>
</feature>
<feature type="region of interest" description="Disordered" evidence="1">
    <location>
        <begin position="2257"/>
        <end position="2304"/>
    </location>
</feature>
<feature type="region of interest" description="Disordered" evidence="1">
    <location>
        <begin position="2017"/>
        <end position="2204"/>
    </location>
</feature>
<feature type="compositionally biased region" description="Low complexity" evidence="1">
    <location>
        <begin position="1765"/>
        <end position="1792"/>
    </location>
</feature>
<feature type="region of interest" description="Disordered" evidence="1">
    <location>
        <begin position="655"/>
        <end position="753"/>
    </location>
</feature>
<organism evidence="2 3">
    <name type="scientific">Daphnia galeata</name>
    <dbReference type="NCBI Taxonomy" id="27404"/>
    <lineage>
        <taxon>Eukaryota</taxon>
        <taxon>Metazoa</taxon>
        <taxon>Ecdysozoa</taxon>
        <taxon>Arthropoda</taxon>
        <taxon>Crustacea</taxon>
        <taxon>Branchiopoda</taxon>
        <taxon>Diplostraca</taxon>
        <taxon>Cladocera</taxon>
        <taxon>Anomopoda</taxon>
        <taxon>Daphniidae</taxon>
        <taxon>Daphnia</taxon>
    </lineage>
</organism>
<feature type="compositionally biased region" description="Basic residues" evidence="1">
    <location>
        <begin position="2031"/>
        <end position="2043"/>
    </location>
</feature>
<protein>
    <submittedName>
        <fullName evidence="2">Uncharacterized protein</fullName>
    </submittedName>
</protein>
<feature type="region of interest" description="Disordered" evidence="1">
    <location>
        <begin position="1890"/>
        <end position="1962"/>
    </location>
</feature>
<feature type="compositionally biased region" description="Low complexity" evidence="1">
    <location>
        <begin position="2257"/>
        <end position="2274"/>
    </location>
</feature>
<feature type="compositionally biased region" description="Low complexity" evidence="1">
    <location>
        <begin position="491"/>
        <end position="503"/>
    </location>
</feature>
<feature type="compositionally biased region" description="Pro residues" evidence="1">
    <location>
        <begin position="284"/>
        <end position="293"/>
    </location>
</feature>
<feature type="compositionally biased region" description="Polar residues" evidence="1">
    <location>
        <begin position="555"/>
        <end position="571"/>
    </location>
</feature>
<feature type="compositionally biased region" description="Polar residues" evidence="1">
    <location>
        <begin position="1675"/>
        <end position="1686"/>
    </location>
</feature>
<feature type="compositionally biased region" description="Polar residues" evidence="1">
    <location>
        <begin position="1918"/>
        <end position="1928"/>
    </location>
</feature>
<proteinExistence type="predicted"/>
<sequence length="2304" mass="248912">MTTFAPTATKTNQPLQLFTMFPPGGASTLKGFAAPAFGTTTTTTTSGGSSDPLRGHHHFRGSQSMHGDEDGEGSTIDPGGVPPVLLMDGPPTPHPPLRPVRHVQHATQWAESKTTVAPGLIVRSTTATVNTSQWSEYSTTMSEGVFHGRSSSSSTQFQTIRSSSSTTQSSTMAGASAPNSSAVMTSAQYLDDLQLPTQQLDLAAQLGKGSIARKGSLGGRRPPTIRYRRVNSQGSLPYEEQQQLLQQHQQQQQEQLNAGTAPPNGLSAPSVNGTESIRSGRSRTPPPRPPPPVFRQQQQQQPKPVEQPAPVTPVTLQLPPQTDWSCSRSGTPPSLPANSPPPLPDREDLDFVMDEVSSSASVSSSPSPIPGMTDVVEINDKESVGEDGEVVRRRTIITLGPRFVGGGGCSAAPSVAGGGAGSSSSINITLLNGVPPPAGGGPVTSSQLNDSKTKTTNVEQTAVTNPGDTPQRANARASAFNARRTIEQRRQQQLQQQLQQQQQEEVKDDDDDGDEDGDEIQEPEQVREQSPVPPVATNVKTPPSSTYLYGEKGSPASSFGGSSLRTMSISMSFDDLDESNSNASITEQQRMRSGGRNRSEAWYERRQSYGFEAADKLQSLLNTSGSSDVPSITGTAVSRSCDSLCSTVRSTSSAIEKMIPPWIKNPSPKQAEEETEKSPTGSSRLSYFTQSIDDVSADDESEEDRLADKKDPVRESGTSSCVTTEHKTIAQPRRTPTPTSVQRSESSRSATNVLEEAEPIWLRDLRVRRSLRDGRRKPPVIKSPPPIETPVWLGVKLRPTGLSLIDPDPSEGPISSTCHLPSPTKPHNYTPIFTFTNTSTTSKIQQHLRNSRENLLASSPSSSHVILQPSPEPIRKKSEDNPPAPTTLKVSASSLASSNESREELSNHQTVIESCHNNNTTTFRLVPAKTNAKPVSSSSIVIVNSSRESLHSIGTADNASSFSCDTATSNKLNHHKSIELMRMLEETPLVSTNGVQLRHDRMDSASAVNTETGSVYSMGDWTECSSTIASVKNSNEDLTQINQSEGQRKAKKVAFGADVKEESDQKRSRPRRIRSRSPESRLREWQERLEEVKSTIIHHHQSATVNQHSEFGVGINITAPTTSSGGLPLRRFGDDIKETNQLESIVSSNTSNTLQSSSTTSDTFRSLLQPRKPYNVIPTTVVNPIATSPVKESVVIDSYPPMMKAHSTAPPVEVSPSRPTPMVIRNGIVNFDSSVERKIVILEEKETIPAPKSILKKRSVENLLDLERNSEPSIKPAIIPVIPPVIPVIPVQVVTGSQSVHSGITVSMTNQKKEPPPEQQEILPWRIHLKHVEQPPTINSVSIQQNQPQPEVIVPPWRIELNRKKTPPFVSPRASTPENFFSRGRSPASSESSATSIPGMSAAELIRNLRPNPVMMVARCEVRESVYRPPSISLEPESETTLLPESDPLSVRTDHGYHSLEPEAESSIIKRHNSFSTRQQTTVDETKTIDETIAQLNETIEEIRSLDRTEMEFDRNGINSISSDALPKMDRLGSPSASSSPIKSQENIRGPPAKLVHSKSGSKLPENRFVVREIRPSSAVQPDSRSYFHSTTSNEITHHHSTVTSNRRDSVEAEAPEVKASPTNTQLQRLRETTKLLADGHPQLRADQAVVSSASRLSQTNHESNHNRSIKSHKNQNGDVTTTVKLSSPEPKGRQSFVMASGVEHHDVTAVHPSPTIPVVHHKPVEVPELEDASVEELLSKFEKSTQDNILPKIGLSDSTLIRKSSSSTSMSSNTFNSLSSSTTTNSQLRTSKTTHFTKQVTKSSATAPLAVGMNKPQPAKRSNSIELTSGMPEEKAALLVRKFFGNSVIETKKSRIAKTETIMEESSELGCSSSFSEEKSLLEVAVETFSSPTPPPSAEETNPLSDCDDFFHRPSSETEGMSTSSFGSVLDVMTDTTTDDERSTRTTSSMTMTNTSRYSSCSERSVKLSDIINRQERPSLLDLVPSSPAVTPLMDDFSCATSESASIAISLCQTTTDSSSTGSAFSRSGSIRRNKTQRHPTVIRKDKSSVPAVTVKTSTRTPPSKSRGGAGSSTPSRGSHHRSCTASPSTNSTPGLRRRSNGSSSVKSTGDPVKTVPSVSRASKSASSLAASAAPVRPPRALQQVNQSTEVKRRSLRTSTSGSTLRNATAASSAKAPIASASRRSPAPPSDRKTSVPSAGVPLANRTNRLVTITSYKSRNSASAKPDEISAVSGIKVTPVSVGSGHYKIRMDQRIAAAAEKSSKTSTQKISTSRTLGTKTSTEKRSSTTTSSSRNTTVKQSDK</sequence>
<evidence type="ECO:0000256" key="1">
    <source>
        <dbReference type="SAM" id="MobiDB-lite"/>
    </source>
</evidence>
<feature type="compositionally biased region" description="Polar residues" evidence="1">
    <location>
        <begin position="734"/>
        <end position="752"/>
    </location>
</feature>
<feature type="region of interest" description="Disordered" evidence="1">
    <location>
        <begin position="1577"/>
        <end position="1628"/>
    </location>
</feature>
<feature type="compositionally biased region" description="Polar residues" evidence="1">
    <location>
        <begin position="267"/>
        <end position="279"/>
    </location>
</feature>
<feature type="region of interest" description="Disordered" evidence="1">
    <location>
        <begin position="1042"/>
        <end position="1083"/>
    </location>
</feature>
<feature type="compositionally biased region" description="Polar residues" evidence="1">
    <location>
        <begin position="444"/>
        <end position="468"/>
    </location>
</feature>
<feature type="region of interest" description="Disordered" evidence="1">
    <location>
        <begin position="239"/>
        <end position="375"/>
    </location>
</feature>
<feature type="compositionally biased region" description="Low complexity" evidence="1">
    <location>
        <begin position="2017"/>
        <end position="2030"/>
    </location>
</feature>
<feature type="compositionally biased region" description="Low complexity" evidence="1">
    <location>
        <begin position="472"/>
        <end position="483"/>
    </location>
</feature>
<feature type="compositionally biased region" description="Low complexity" evidence="1">
    <location>
        <begin position="2117"/>
        <end position="2142"/>
    </location>
</feature>
<feature type="compositionally biased region" description="Basic and acidic residues" evidence="1">
    <location>
        <begin position="704"/>
        <end position="714"/>
    </location>
</feature>
<feature type="compositionally biased region" description="Polar residues" evidence="1">
    <location>
        <begin position="2085"/>
        <end position="2095"/>
    </location>
</feature>
<feature type="compositionally biased region" description="Polar residues" evidence="1">
    <location>
        <begin position="678"/>
        <end position="690"/>
    </location>
</feature>
<feature type="region of interest" description="Disordered" evidence="1">
    <location>
        <begin position="851"/>
        <end position="907"/>
    </location>
</feature>
<feature type="region of interest" description="Disordered" evidence="1">
    <location>
        <begin position="38"/>
        <end position="95"/>
    </location>
</feature>
<feature type="compositionally biased region" description="Polar residues" evidence="1">
    <location>
        <begin position="314"/>
        <end position="331"/>
    </location>
</feature>
<gene>
    <name evidence="2" type="ORF">DGAL_LOCUS12916</name>
</gene>
<feature type="region of interest" description="Disordered" evidence="1">
    <location>
        <begin position="414"/>
        <end position="601"/>
    </location>
</feature>
<comment type="caution">
    <text evidence="2">The sequence shown here is derived from an EMBL/GenBank/DDBJ whole genome shotgun (WGS) entry which is preliminary data.</text>
</comment>
<feature type="compositionally biased region" description="Pro residues" evidence="1">
    <location>
        <begin position="333"/>
        <end position="343"/>
    </location>
</feature>
<feature type="compositionally biased region" description="Low complexity" evidence="1">
    <location>
        <begin position="2288"/>
        <end position="2298"/>
    </location>
</feature>
<dbReference type="Proteomes" id="UP000789390">
    <property type="component" value="Unassembled WGS sequence"/>
</dbReference>
<evidence type="ECO:0000313" key="3">
    <source>
        <dbReference type="Proteomes" id="UP000789390"/>
    </source>
</evidence>
<feature type="compositionally biased region" description="Low complexity" evidence="1">
    <location>
        <begin position="356"/>
        <end position="366"/>
    </location>
</feature>
<feature type="compositionally biased region" description="Basic and acidic residues" evidence="1">
    <location>
        <begin position="1058"/>
        <end position="1067"/>
    </location>
</feature>
<dbReference type="PANTHER" id="PTHR48125:SF10">
    <property type="entry name" value="OS12G0136300 PROTEIN"/>
    <property type="match status" value="1"/>
</dbReference>
<feature type="compositionally biased region" description="Acidic residues" evidence="1">
    <location>
        <begin position="506"/>
        <end position="522"/>
    </location>
</feature>
<feature type="compositionally biased region" description="Polar residues" evidence="1">
    <location>
        <begin position="1794"/>
        <end position="1803"/>
    </location>
</feature>
<feature type="compositionally biased region" description="Low complexity" evidence="1">
    <location>
        <begin position="1382"/>
        <end position="1397"/>
    </location>
</feature>
<feature type="region of interest" description="Disordered" evidence="1">
    <location>
        <begin position="144"/>
        <end position="179"/>
    </location>
</feature>